<reference evidence="1 2" key="1">
    <citation type="submission" date="2023-10" db="EMBL/GenBank/DDBJ databases">
        <title>Chromosome-scale genome assembly provides insights into flower coloration mechanisms of Canna indica.</title>
        <authorList>
            <person name="Li C."/>
        </authorList>
    </citation>
    <scope>NUCLEOTIDE SEQUENCE [LARGE SCALE GENOMIC DNA]</scope>
    <source>
        <tissue evidence="1">Flower</tissue>
    </source>
</reference>
<gene>
    <name evidence="1" type="ORF">Cni_G04529</name>
</gene>
<dbReference type="AlphaFoldDB" id="A0AAQ3JVJ3"/>
<dbReference type="Proteomes" id="UP001327560">
    <property type="component" value="Chromosome 2"/>
</dbReference>
<dbReference type="EMBL" id="CP136891">
    <property type="protein sequence ID" value="WOK95822.1"/>
    <property type="molecule type" value="Genomic_DNA"/>
</dbReference>
<keyword evidence="2" id="KW-1185">Reference proteome</keyword>
<dbReference type="PANTHER" id="PTHR36033">
    <property type="entry name" value="NUCLEIC ACID-BINDING PROTEINS SUPERFAMILY"/>
    <property type="match status" value="1"/>
</dbReference>
<dbReference type="PANTHER" id="PTHR36033:SF1">
    <property type="entry name" value="NUCLEIC ACID-BINDING PROTEINS SUPERFAMILY"/>
    <property type="match status" value="1"/>
</dbReference>
<accession>A0AAQ3JVJ3</accession>
<evidence type="ECO:0000313" key="1">
    <source>
        <dbReference type="EMBL" id="WOK95822.1"/>
    </source>
</evidence>
<evidence type="ECO:0000313" key="2">
    <source>
        <dbReference type="Proteomes" id="UP001327560"/>
    </source>
</evidence>
<organism evidence="1 2">
    <name type="scientific">Canna indica</name>
    <name type="common">Indian-shot</name>
    <dbReference type="NCBI Taxonomy" id="4628"/>
    <lineage>
        <taxon>Eukaryota</taxon>
        <taxon>Viridiplantae</taxon>
        <taxon>Streptophyta</taxon>
        <taxon>Embryophyta</taxon>
        <taxon>Tracheophyta</taxon>
        <taxon>Spermatophyta</taxon>
        <taxon>Magnoliopsida</taxon>
        <taxon>Liliopsida</taxon>
        <taxon>Zingiberales</taxon>
        <taxon>Cannaceae</taxon>
        <taxon>Canna</taxon>
    </lineage>
</organism>
<proteinExistence type="predicted"/>
<sequence length="77" mass="8987">MAFQVPESYYEFVLYANVDYIKIWIKSIDSLETFRGVEKKGITLVDSDGIRLKFVLWGEQAHLANLFRFMSLLSVVH</sequence>
<name>A0AAQ3JVJ3_9LILI</name>
<protein>
    <submittedName>
        <fullName evidence="1">Uncharacterized protein</fullName>
    </submittedName>
</protein>